<dbReference type="InterPro" id="IPR052462">
    <property type="entry name" value="SLIRP/GR-RBP-like"/>
</dbReference>
<evidence type="ECO:0000256" key="2">
    <source>
        <dbReference type="PROSITE-ProRule" id="PRU00176"/>
    </source>
</evidence>
<reference evidence="5 6" key="1">
    <citation type="submission" date="2023-11" db="EMBL/GenBank/DDBJ databases">
        <title>Dfirmibasis_genome.</title>
        <authorList>
            <person name="Edelbroek B."/>
            <person name="Kjellin J."/>
            <person name="Jerlstrom-Hultqvist J."/>
            <person name="Soderbom F."/>
        </authorList>
    </citation>
    <scope>NUCLEOTIDE SEQUENCE [LARGE SCALE GENOMIC DNA]</scope>
    <source>
        <strain evidence="5 6">TNS-C-14</strain>
    </source>
</reference>
<proteinExistence type="predicted"/>
<dbReference type="GO" id="GO:0003723">
    <property type="term" value="F:RNA binding"/>
    <property type="evidence" value="ECO:0007669"/>
    <property type="project" value="UniProtKB-UniRule"/>
</dbReference>
<dbReference type="Pfam" id="PF00076">
    <property type="entry name" value="RRM_1"/>
    <property type="match status" value="1"/>
</dbReference>
<accession>A0AAN7U5E1</accession>
<dbReference type="InterPro" id="IPR000504">
    <property type="entry name" value="RRM_dom"/>
</dbReference>
<dbReference type="Gene3D" id="3.30.70.330">
    <property type="match status" value="1"/>
</dbReference>
<evidence type="ECO:0000313" key="5">
    <source>
        <dbReference type="EMBL" id="KAK5582237.1"/>
    </source>
</evidence>
<dbReference type="AlphaFoldDB" id="A0AAN7U5E1"/>
<feature type="domain" description="RRM" evidence="4">
    <location>
        <begin position="68"/>
        <end position="146"/>
    </location>
</feature>
<sequence length="303" mass="34205">MHSPRDTRHSNGSSNGDNLGHNYKDEPNRDNYKDDEDREFDRKMRSPPTSSESPPNTNTSDIDQNKGNTLHVSNLNPRTRESDLRDTFAAIGKVLECIILLDPNTKESRGFGFVTYSTDDEAQDAIQRLDSTKIDGNTIRVEKSKRSKPRDPTPGFYMGSERKKRPYGGSYGGPNNHHHMRGDPRGNPYGSYPGYPGSYSKYPMAPPPYGGAPGMGYYNYPPSYPSYPSYPTYPKYNNDTRYSPYGRRGGDDRGGDSRRSSSSSSSSSSHVDHHHHHHDRGSDRRSSGSDDRGRDSRDYYRRD</sequence>
<protein>
    <recommendedName>
        <fullName evidence="4">RRM domain-containing protein</fullName>
    </recommendedName>
</protein>
<dbReference type="InterPro" id="IPR035979">
    <property type="entry name" value="RBD_domain_sf"/>
</dbReference>
<dbReference type="CDD" id="cd00590">
    <property type="entry name" value="RRM_SF"/>
    <property type="match status" value="1"/>
</dbReference>
<dbReference type="Proteomes" id="UP001344447">
    <property type="component" value="Unassembled WGS sequence"/>
</dbReference>
<feature type="compositionally biased region" description="Low complexity" evidence="3">
    <location>
        <begin position="215"/>
        <end position="246"/>
    </location>
</feature>
<organism evidence="5 6">
    <name type="scientific">Dictyostelium firmibasis</name>
    <dbReference type="NCBI Taxonomy" id="79012"/>
    <lineage>
        <taxon>Eukaryota</taxon>
        <taxon>Amoebozoa</taxon>
        <taxon>Evosea</taxon>
        <taxon>Eumycetozoa</taxon>
        <taxon>Dictyostelia</taxon>
        <taxon>Dictyosteliales</taxon>
        <taxon>Dictyosteliaceae</taxon>
        <taxon>Dictyostelium</taxon>
    </lineage>
</organism>
<evidence type="ECO:0000256" key="1">
    <source>
        <dbReference type="ARBA" id="ARBA00022884"/>
    </source>
</evidence>
<name>A0AAN7U5E1_9MYCE</name>
<gene>
    <name evidence="5" type="ORF">RB653_003820</name>
</gene>
<dbReference type="EMBL" id="JAVFKY010000001">
    <property type="protein sequence ID" value="KAK5582237.1"/>
    <property type="molecule type" value="Genomic_DNA"/>
</dbReference>
<feature type="compositionally biased region" description="Basic and acidic residues" evidence="3">
    <location>
        <begin position="248"/>
        <end position="259"/>
    </location>
</feature>
<dbReference type="PROSITE" id="PS50102">
    <property type="entry name" value="RRM"/>
    <property type="match status" value="1"/>
</dbReference>
<feature type="compositionally biased region" description="Low complexity" evidence="3">
    <location>
        <begin position="46"/>
        <end position="60"/>
    </location>
</feature>
<keyword evidence="1 2" id="KW-0694">RNA-binding</keyword>
<feature type="compositionally biased region" description="Basic and acidic residues" evidence="3">
    <location>
        <begin position="22"/>
        <end position="32"/>
    </location>
</feature>
<evidence type="ECO:0000313" key="6">
    <source>
        <dbReference type="Proteomes" id="UP001344447"/>
    </source>
</evidence>
<feature type="region of interest" description="Disordered" evidence="3">
    <location>
        <begin position="141"/>
        <end position="189"/>
    </location>
</feature>
<feature type="compositionally biased region" description="Polar residues" evidence="3">
    <location>
        <begin position="61"/>
        <end position="77"/>
    </location>
</feature>
<feature type="region of interest" description="Disordered" evidence="3">
    <location>
        <begin position="1"/>
        <end position="81"/>
    </location>
</feature>
<dbReference type="PANTHER" id="PTHR48027">
    <property type="entry name" value="HETEROGENEOUS NUCLEAR RIBONUCLEOPROTEIN 87F-RELATED"/>
    <property type="match status" value="1"/>
</dbReference>
<dbReference type="SMART" id="SM00360">
    <property type="entry name" value="RRM"/>
    <property type="match status" value="1"/>
</dbReference>
<keyword evidence="6" id="KW-1185">Reference proteome</keyword>
<feature type="compositionally biased region" description="Basic and acidic residues" evidence="3">
    <location>
        <begin position="280"/>
        <end position="303"/>
    </location>
</feature>
<feature type="region of interest" description="Disordered" evidence="3">
    <location>
        <begin position="215"/>
        <end position="303"/>
    </location>
</feature>
<feature type="compositionally biased region" description="Low complexity" evidence="3">
    <location>
        <begin position="260"/>
        <end position="269"/>
    </location>
</feature>
<comment type="caution">
    <text evidence="5">The sequence shown here is derived from an EMBL/GenBank/DDBJ whole genome shotgun (WGS) entry which is preliminary data.</text>
</comment>
<dbReference type="InterPro" id="IPR012677">
    <property type="entry name" value="Nucleotide-bd_a/b_plait_sf"/>
</dbReference>
<evidence type="ECO:0000259" key="4">
    <source>
        <dbReference type="PROSITE" id="PS50102"/>
    </source>
</evidence>
<dbReference type="SUPFAM" id="SSF54928">
    <property type="entry name" value="RNA-binding domain, RBD"/>
    <property type="match status" value="1"/>
</dbReference>
<evidence type="ECO:0000256" key="3">
    <source>
        <dbReference type="SAM" id="MobiDB-lite"/>
    </source>
</evidence>